<feature type="region of interest" description="Disordered" evidence="1">
    <location>
        <begin position="121"/>
        <end position="149"/>
    </location>
</feature>
<organism evidence="3 4">
    <name type="scientific">Achromobacter aegrifaciens</name>
    <dbReference type="NCBI Taxonomy" id="1287736"/>
    <lineage>
        <taxon>Bacteria</taxon>
        <taxon>Pseudomonadati</taxon>
        <taxon>Pseudomonadota</taxon>
        <taxon>Betaproteobacteria</taxon>
        <taxon>Burkholderiales</taxon>
        <taxon>Alcaligenaceae</taxon>
        <taxon>Achromobacter</taxon>
    </lineage>
</organism>
<accession>A0AAD2J4R4</accession>
<keyword evidence="2" id="KW-0732">Signal</keyword>
<name>A0AAD2J4R4_ACHAE</name>
<dbReference type="EMBL" id="CYTK01000012">
    <property type="protein sequence ID" value="CUJ71077.1"/>
    <property type="molecule type" value="Genomic_DNA"/>
</dbReference>
<protein>
    <submittedName>
        <fullName evidence="3">Uncharacterized protein</fullName>
    </submittedName>
</protein>
<comment type="caution">
    <text evidence="3">The sequence shown here is derived from an EMBL/GenBank/DDBJ whole genome shotgun (WGS) entry which is preliminary data.</text>
</comment>
<dbReference type="Proteomes" id="UP000044098">
    <property type="component" value="Unassembled WGS sequence"/>
</dbReference>
<gene>
    <name evidence="3" type="ORF">ERS370000_05433</name>
</gene>
<dbReference type="AlphaFoldDB" id="A0AAD2J4R4"/>
<evidence type="ECO:0000313" key="4">
    <source>
        <dbReference type="Proteomes" id="UP000044098"/>
    </source>
</evidence>
<evidence type="ECO:0000256" key="2">
    <source>
        <dbReference type="SAM" id="SignalP"/>
    </source>
</evidence>
<proteinExistence type="predicted"/>
<sequence>MMRTTQGPLASKWRRNALVAALALTFSTAAASGGGYVADSYSPMIYQGVQQIQQQLQSVVQAIQNARDAIVDAIYKSTGSQTEALTNAISKGSELDSQTNRQTQVELERARRDAALEQANGCSVTARSKSGGAGSSAAGSGAQYGGGGAPVRMTGNSTVSTAMAKAIDRGNGLEAAPSTNRQIEDTAQGACETYGAGNPLRELWCKAAGWAAGNLTGFIQADVRAETLFDGPQAARDAQGFRHQRTLGTSKKEIDALNSFVYHLEKPQQIEDPQKLDLKTRAGKGYLALKTTFDARISMGSKPTRDYIGARSPDKETIPMLKQLTADPVTGAWVAAYLQSSVPKWASTGISVEELEHLEVERRYLNPAWQLDFASQFDAAVIAREATLISLARADVEVKTLQEARKTNMLLGQIYNSMARVEMREIMDGMREQSKDAATAVE</sequence>
<evidence type="ECO:0000256" key="1">
    <source>
        <dbReference type="SAM" id="MobiDB-lite"/>
    </source>
</evidence>
<evidence type="ECO:0000313" key="3">
    <source>
        <dbReference type="EMBL" id="CUJ71077.1"/>
    </source>
</evidence>
<feature type="signal peptide" evidence="2">
    <location>
        <begin position="1"/>
        <end position="31"/>
    </location>
</feature>
<reference evidence="3 4" key="1">
    <citation type="submission" date="2015-09" db="EMBL/GenBank/DDBJ databases">
        <authorList>
            <consortium name="Pathogen Informatics"/>
        </authorList>
    </citation>
    <scope>NUCLEOTIDE SEQUENCE [LARGE SCALE GENOMIC DNA]</scope>
    <source>
        <strain evidence="3 4">2789STDY5608625</strain>
    </source>
</reference>
<feature type="chain" id="PRO_5042039532" evidence="2">
    <location>
        <begin position="32"/>
        <end position="442"/>
    </location>
</feature>